<evidence type="ECO:0000313" key="1">
    <source>
        <dbReference type="EMBL" id="GGP10104.1"/>
    </source>
</evidence>
<proteinExistence type="predicted"/>
<protein>
    <recommendedName>
        <fullName evidence="3">Prokaryotic metallothionein</fullName>
    </recommendedName>
</protein>
<accession>A0A918AA03</accession>
<name>A0A918AA03_9ACTN</name>
<comment type="caution">
    <text evidence="1">The sequence shown here is derived from an EMBL/GenBank/DDBJ whole genome shotgun (WGS) entry which is preliminary data.</text>
</comment>
<dbReference type="EMBL" id="BMNK01000008">
    <property type="protein sequence ID" value="GGP10104.1"/>
    <property type="molecule type" value="Genomic_DNA"/>
</dbReference>
<evidence type="ECO:0000313" key="2">
    <source>
        <dbReference type="Proteomes" id="UP000660745"/>
    </source>
</evidence>
<gene>
    <name evidence="1" type="ORF">GCM10012278_48420</name>
</gene>
<dbReference type="Proteomes" id="UP000660745">
    <property type="component" value="Unassembled WGS sequence"/>
</dbReference>
<sequence length="85" mass="9121">MAVCETCGNDYDMAFEVHAQGSVHTFDSFQCAIQAMAPICEHCGTKVIGHGVQSGEHWYCCAHCARQEGTRGIVDRIMAGASARG</sequence>
<dbReference type="RefSeq" id="WP_189140976.1">
    <property type="nucleotide sequence ID" value="NZ_BMNK01000008.1"/>
</dbReference>
<reference evidence="1" key="2">
    <citation type="submission" date="2020-09" db="EMBL/GenBank/DDBJ databases">
        <authorList>
            <person name="Sun Q."/>
            <person name="Zhou Y."/>
        </authorList>
    </citation>
    <scope>NUCLEOTIDE SEQUENCE</scope>
    <source>
        <strain evidence="1">CGMCC 4.7430</strain>
    </source>
</reference>
<evidence type="ECO:0008006" key="3">
    <source>
        <dbReference type="Google" id="ProtNLM"/>
    </source>
</evidence>
<dbReference type="AlphaFoldDB" id="A0A918AA03"/>
<keyword evidence="2" id="KW-1185">Reference proteome</keyword>
<organism evidence="1 2">
    <name type="scientific">Nonomuraea glycinis</name>
    <dbReference type="NCBI Taxonomy" id="2047744"/>
    <lineage>
        <taxon>Bacteria</taxon>
        <taxon>Bacillati</taxon>
        <taxon>Actinomycetota</taxon>
        <taxon>Actinomycetes</taxon>
        <taxon>Streptosporangiales</taxon>
        <taxon>Streptosporangiaceae</taxon>
        <taxon>Nonomuraea</taxon>
    </lineage>
</organism>
<reference evidence="1" key="1">
    <citation type="journal article" date="2014" name="Int. J. Syst. Evol. Microbiol.">
        <title>Complete genome sequence of Corynebacterium casei LMG S-19264T (=DSM 44701T), isolated from a smear-ripened cheese.</title>
        <authorList>
            <consortium name="US DOE Joint Genome Institute (JGI-PGF)"/>
            <person name="Walter F."/>
            <person name="Albersmeier A."/>
            <person name="Kalinowski J."/>
            <person name="Ruckert C."/>
        </authorList>
    </citation>
    <scope>NUCLEOTIDE SEQUENCE</scope>
    <source>
        <strain evidence="1">CGMCC 4.7430</strain>
    </source>
</reference>